<reference evidence="10" key="1">
    <citation type="submission" date="2023-08" db="EMBL/GenBank/DDBJ databases">
        <authorList>
            <person name="Alioto T."/>
            <person name="Alioto T."/>
            <person name="Gomez Garrido J."/>
        </authorList>
    </citation>
    <scope>NUCLEOTIDE SEQUENCE</scope>
</reference>
<feature type="domain" description="Apple" evidence="8">
    <location>
        <begin position="2164"/>
        <end position="2231"/>
    </location>
</feature>
<dbReference type="FunFam" id="2.10.25.10:FF:000095">
    <property type="entry name" value="Notch, isoform B"/>
    <property type="match status" value="1"/>
</dbReference>
<feature type="domain" description="VWFD" evidence="9">
    <location>
        <begin position="1482"/>
        <end position="1670"/>
    </location>
</feature>
<evidence type="ECO:0000256" key="5">
    <source>
        <dbReference type="ARBA" id="ARBA00023180"/>
    </source>
</evidence>
<dbReference type="PANTHER" id="PTHR11339">
    <property type="entry name" value="EXTRACELLULAR MATRIX GLYCOPROTEIN RELATED"/>
    <property type="match status" value="1"/>
</dbReference>
<dbReference type="GO" id="GO:0005509">
    <property type="term" value="F:calcium ion binding"/>
    <property type="evidence" value="ECO:0007669"/>
    <property type="project" value="InterPro"/>
</dbReference>
<dbReference type="GO" id="GO:0005615">
    <property type="term" value="C:extracellular space"/>
    <property type="evidence" value="ECO:0007669"/>
    <property type="project" value="TreeGrafter"/>
</dbReference>
<dbReference type="InterPro" id="IPR000742">
    <property type="entry name" value="EGF"/>
</dbReference>
<dbReference type="InterPro" id="IPR000152">
    <property type="entry name" value="EGF-type_Asp/Asn_hydroxyl_site"/>
</dbReference>
<keyword evidence="3" id="KW-0677">Repeat</keyword>
<feature type="domain" description="VWFD" evidence="9">
    <location>
        <begin position="244"/>
        <end position="431"/>
    </location>
</feature>
<dbReference type="SMART" id="SM00179">
    <property type="entry name" value="EGF_CA"/>
    <property type="match status" value="2"/>
</dbReference>
<dbReference type="SUPFAM" id="SSF57567">
    <property type="entry name" value="Serine protease inhibitors"/>
    <property type="match status" value="3"/>
</dbReference>
<dbReference type="CDD" id="cd19941">
    <property type="entry name" value="TIL"/>
    <property type="match status" value="3"/>
</dbReference>
<feature type="domain" description="EGF-like" evidence="7">
    <location>
        <begin position="1804"/>
        <end position="1840"/>
    </location>
</feature>
<protein>
    <submittedName>
        <fullName evidence="10">IgGFc-binding mua-3-like isoform X1</fullName>
    </submittedName>
</protein>
<dbReference type="Gene3D" id="2.10.25.10">
    <property type="entry name" value="Laminin"/>
    <property type="match status" value="5"/>
</dbReference>
<evidence type="ECO:0000259" key="7">
    <source>
        <dbReference type="PROSITE" id="PS50026"/>
    </source>
</evidence>
<comment type="caution">
    <text evidence="6">Lacks conserved residue(s) required for the propagation of feature annotation.</text>
</comment>
<keyword evidence="5" id="KW-0325">Glycoprotein</keyword>
<keyword evidence="4 6" id="KW-1015">Disulfide bond</keyword>
<keyword evidence="2 6" id="KW-0245">EGF-like domain</keyword>
<name>A0AA36F0I8_OCTVU</name>
<keyword evidence="11" id="KW-1185">Reference proteome</keyword>
<dbReference type="InterPro" id="IPR036084">
    <property type="entry name" value="Ser_inhib-like_sf"/>
</dbReference>
<feature type="domain" description="VWFD" evidence="9">
    <location>
        <begin position="822"/>
        <end position="1004"/>
    </location>
</feature>
<feature type="disulfide bond" evidence="6">
    <location>
        <begin position="1191"/>
        <end position="1200"/>
    </location>
</feature>
<evidence type="ECO:0000256" key="6">
    <source>
        <dbReference type="PROSITE-ProRule" id="PRU00076"/>
    </source>
</evidence>
<dbReference type="Proteomes" id="UP001162480">
    <property type="component" value="Chromosome 3"/>
</dbReference>
<dbReference type="InterPro" id="IPR006212">
    <property type="entry name" value="Furin_repeat"/>
</dbReference>
<dbReference type="InterPro" id="IPR002919">
    <property type="entry name" value="TIL_dom"/>
</dbReference>
<dbReference type="InterPro" id="IPR001881">
    <property type="entry name" value="EGF-like_Ca-bd_dom"/>
</dbReference>
<dbReference type="SMART" id="SM00473">
    <property type="entry name" value="PAN_AP"/>
    <property type="match status" value="1"/>
</dbReference>
<accession>A0AA36F0I8</accession>
<dbReference type="SMART" id="SM00216">
    <property type="entry name" value="VWD"/>
    <property type="match status" value="5"/>
</dbReference>
<dbReference type="Pfam" id="PF00008">
    <property type="entry name" value="EGF"/>
    <property type="match status" value="2"/>
</dbReference>
<gene>
    <name evidence="10" type="ORF">OCTVUL_1B030756</name>
</gene>
<evidence type="ECO:0000313" key="11">
    <source>
        <dbReference type="Proteomes" id="UP001162480"/>
    </source>
</evidence>
<evidence type="ECO:0000256" key="2">
    <source>
        <dbReference type="ARBA" id="ARBA00022536"/>
    </source>
</evidence>
<dbReference type="Pfam" id="PF01826">
    <property type="entry name" value="TIL"/>
    <property type="match status" value="3"/>
</dbReference>
<evidence type="ECO:0000256" key="4">
    <source>
        <dbReference type="ARBA" id="ARBA00023157"/>
    </source>
</evidence>
<dbReference type="SUPFAM" id="SSF57414">
    <property type="entry name" value="Hairpin loop containing domain-like"/>
    <property type="match status" value="1"/>
</dbReference>
<feature type="domain" description="VWFD" evidence="9">
    <location>
        <begin position="1949"/>
        <end position="2133"/>
    </location>
</feature>
<dbReference type="PROSITE" id="PS51233">
    <property type="entry name" value="VWFD"/>
    <property type="match status" value="8"/>
</dbReference>
<dbReference type="InterPro" id="IPR003609">
    <property type="entry name" value="Pan_app"/>
</dbReference>
<comment type="similarity">
    <text evidence="1">Belongs to the CRELD family.</text>
</comment>
<feature type="disulfide bond" evidence="6">
    <location>
        <begin position="1830"/>
        <end position="1839"/>
    </location>
</feature>
<proteinExistence type="inferred from homology"/>
<sequence length="2245" mass="250689">MDGSNNTYFSVEVKNEHRGNNRVSYTRLVDVKLTGFTIRLLPANKILINSEEKSLPVRNYKEFSTTYSVGWITVTTEWGLKVMFDGSHRVTVTLPPIFADQLTGICGDCNGEKDDFRTKTGEDVSQKANKFSLIGVSYQVEDDSDKPETKCKVNDVNSTCSKEDTNECDVMKDKIFEACIEKIGASDLEEYLESCRIDVCSYHNDPTNSYSVFCRIIEATKCKENEEFQYKTSSCQPSCADRTPNCTGSSQGCVCRQGFILSGEQCVPETECGCIDNKIYMKVNEEIISADCKTKKICKPGNEIVTEDITPCGENSHCRIERGKYACINSEEKSLPVNYKEFSATYSVGWITVTTKWGLKIMFDGRHRVTVTLPPIFADQLTGICGDCNGEKDDFRTKSGEDVSQKANKFSLIGASYQVEDDSDKPETKCKVNDVNSTCSKEQTKECDFMNDKIFEACIEKIGASHLEEYLESCRIDVNEEIISADCKTKKICKPGNDIVTEDITPCGENSHCGIERGKYACINSEEKSLPVNYKEFSATYSVGWITITTKWGLKVMFDGRHRVTVTLPPIFADQLTGICGDCNGEKDDFRTKSGEDVSHKANKFSLIGASYQVEDDSDKPETKCKVNDVNSTCSKEQTKECDFMNDKIFEACIEKIGASHLEEYLESCRIDVCSYHNDPTNSYSVFCRIIEATKCKENEEFQYKTSSCQPSCADRSPNCTGSSQGCVCRQGYILSGEQCVPETECGCIDNKIYMKVNEEIISADCKTKKICKPGNEIVTEDITPCGENSHCGIERGKYACICNKNFVLHKGKCVHTASKPCICKVSGDPHYGTFDGQMIHFMGTCKYTLATTKNGSNNTYFSVEVKNEHRGNNRVSYTRLVDVKLTGFTIRLLPANKILINSEEKSLPVNYKEFSATYSVGWITVTTEWGLKVMFDGRHRVTVTLPPIFADQLTGICGDCNGEKDDFRTKSGEDVSQKANKFSLIGASYQVEDNSDKPETKCKVNDVNSTCSKEQTKECDLMKDKIFDACIEKIGVSHLEEYLESCRIDVCSYHNDPTNHHSVFCRIIEAMNCKENEEFQYKTSSCQPSCANRSPNCTGSSEGCVNEEIISADCKTKKICKPGNEIVTEDITPCGENSHCRIQRGKYACVCKENVILHKGKCVHADACHGEPCRNGATCLNVGRDFQCICAAGFGGKTCSESLKPCICKVSGDPHYRAFDGQMIHFMGTCKYTLATIKNGSNNTYFSVEVKNEHRGNNRVSYTRLVDVKLTGFTIRLLPANKILINSEEKSLPVRNYKEFSATYSVGWITVTTEWGLKVMFDGRHRVTVTLPPIFADQLTGICGDCNGEKDDFRTKSGEDVSQKANKFSLIGASYQVEDDSDKPETKCKVNDVNSTCSKEETKECDFMNDKIFEACIENIGASHLEEYLESCRIDVCSYHNDPTNSYSVFCRIIEAMNCKENEEFQYKTSSCQPSCANMSPNCTGSSQGCVCRQGFILSGEQCVPERECGCIDNKIYMKINEEIVSADCKTKKICKPGNEIVTEDITPCGENSHCGIERGKYACINSEEKSLPVRNYKEFSATYSVGWITVTTEWGLKMMFDGRHRVTVTLPPIFADQLTGICGDCNGEKDDFRTKSGEDVSQKANKFSLIGASYQVEDDSDKPETKCKVNDVNSTCSKEQTKECDFMNDKIFEACIEKIGASHLEEYLESCRIDVCSYHNDPTNQYSVFCRIIEGFATECESVNEEIISADCKTKKICKSGNEIVTEDITPCGENSHCGIERGKYACVCKENFILHNGKCVHTDACHGEPCRNGATCLKVGRDIQCICAPGFSGKTCSEKEKSLPVRNYKEFSATYSVGWITVTTEWGLKVMFDGRHRVTVTLPPIFADQLTGICGDCNGEKDDFRTKSGEDVSQKANKFSLIGASYQVEDDSDKPETKCKVNDINSTCSKEETKECDLMNDKIFEACIEKIGASDLEEYLESCRIDVNEEIISEDCKTKKICKPGNDIVTENITPCGENSHCGIESGRYACVNSVERSPPIIKYGDFSANFAVGWVTVTTRWGLTVRFDGKHRISVSLPLSFANKLTGICGNCNGIKDDLRTKSGQDVSSHPNKFTLIGDSYLITDDSDKLEDRRVRMTKWMNNQSRVLNPVTDSMLFIGTMDFVRVIKAYIKGIPMLSYVSNDIKQCSSKCLEIDECKSFNYDTKFHICELFTINAASSTVLTSRGCYHKVYYQRVRKYTS</sequence>
<organism evidence="10 11">
    <name type="scientific">Octopus vulgaris</name>
    <name type="common">Common octopus</name>
    <dbReference type="NCBI Taxonomy" id="6645"/>
    <lineage>
        <taxon>Eukaryota</taxon>
        <taxon>Metazoa</taxon>
        <taxon>Spiralia</taxon>
        <taxon>Lophotrochozoa</taxon>
        <taxon>Mollusca</taxon>
        <taxon>Cephalopoda</taxon>
        <taxon>Coleoidea</taxon>
        <taxon>Octopodiformes</taxon>
        <taxon>Octopoda</taxon>
        <taxon>Incirrata</taxon>
        <taxon>Octopodidae</taxon>
        <taxon>Octopus</taxon>
    </lineage>
</organism>
<dbReference type="InterPro" id="IPR050780">
    <property type="entry name" value="Mucin_vWF_Thrombospondin_sf"/>
</dbReference>
<dbReference type="CDD" id="cd00054">
    <property type="entry name" value="EGF_CA"/>
    <property type="match status" value="1"/>
</dbReference>
<dbReference type="SMART" id="SM00181">
    <property type="entry name" value="EGF"/>
    <property type="match status" value="7"/>
</dbReference>
<evidence type="ECO:0000256" key="1">
    <source>
        <dbReference type="ARBA" id="ARBA00005897"/>
    </source>
</evidence>
<dbReference type="PROSITE" id="PS50026">
    <property type="entry name" value="EGF_3"/>
    <property type="match status" value="2"/>
</dbReference>
<dbReference type="PROSITE" id="PS00010">
    <property type="entry name" value="ASX_HYDROXYL"/>
    <property type="match status" value="1"/>
</dbReference>
<evidence type="ECO:0000313" key="10">
    <source>
        <dbReference type="EMBL" id="CAI9719090.1"/>
    </source>
</evidence>
<dbReference type="PROSITE" id="PS00022">
    <property type="entry name" value="EGF_1"/>
    <property type="match status" value="2"/>
</dbReference>
<dbReference type="SMART" id="SM00261">
    <property type="entry name" value="FU"/>
    <property type="match status" value="4"/>
</dbReference>
<feature type="domain" description="EGF-like" evidence="7">
    <location>
        <begin position="1165"/>
        <end position="1201"/>
    </location>
</feature>
<dbReference type="EMBL" id="OX597816">
    <property type="protein sequence ID" value="CAI9719090.1"/>
    <property type="molecule type" value="Genomic_DNA"/>
</dbReference>
<dbReference type="PROSITE" id="PS50948">
    <property type="entry name" value="PAN"/>
    <property type="match status" value="1"/>
</dbReference>
<evidence type="ECO:0000256" key="3">
    <source>
        <dbReference type="ARBA" id="ARBA00022737"/>
    </source>
</evidence>
<feature type="domain" description="VWFD" evidence="9">
    <location>
        <begin position="1207"/>
        <end position="1390"/>
    </location>
</feature>
<feature type="domain" description="VWFD" evidence="9">
    <location>
        <begin position="1"/>
        <end position="152"/>
    </location>
</feature>
<dbReference type="Pfam" id="PF00094">
    <property type="entry name" value="VWD"/>
    <property type="match status" value="8"/>
</dbReference>
<dbReference type="PANTHER" id="PTHR11339:SF374">
    <property type="entry name" value="ZONADHESIN"/>
    <property type="match status" value="1"/>
</dbReference>
<dbReference type="GO" id="GO:0031012">
    <property type="term" value="C:extracellular matrix"/>
    <property type="evidence" value="ECO:0007669"/>
    <property type="project" value="TreeGrafter"/>
</dbReference>
<evidence type="ECO:0000259" key="9">
    <source>
        <dbReference type="PROSITE" id="PS51233"/>
    </source>
</evidence>
<dbReference type="InterPro" id="IPR001846">
    <property type="entry name" value="VWF_type-D"/>
</dbReference>
<dbReference type="PROSITE" id="PS01186">
    <property type="entry name" value="EGF_2"/>
    <property type="match status" value="2"/>
</dbReference>
<feature type="domain" description="VWFD" evidence="9">
    <location>
        <begin position="437"/>
        <end position="626"/>
    </location>
</feature>
<evidence type="ECO:0000259" key="8">
    <source>
        <dbReference type="PROSITE" id="PS50948"/>
    </source>
</evidence>
<feature type="domain" description="VWFD" evidence="9">
    <location>
        <begin position="1755"/>
        <end position="1943"/>
    </location>
</feature>
<dbReference type="SUPFAM" id="SSF57196">
    <property type="entry name" value="EGF/Laminin"/>
    <property type="match status" value="2"/>
</dbReference>